<keyword evidence="4" id="KW-1185">Reference proteome</keyword>
<keyword evidence="3" id="KW-0614">Plasmid</keyword>
<dbReference type="Pfam" id="PF18739">
    <property type="entry name" value="HEPN_Apea"/>
    <property type="match status" value="1"/>
</dbReference>
<evidence type="ECO:0000313" key="4">
    <source>
        <dbReference type="Proteomes" id="UP000664109"/>
    </source>
</evidence>
<protein>
    <recommendedName>
        <fullName evidence="5">ApeA N-terminal domain-containing protein</fullName>
    </recommendedName>
</protein>
<evidence type="ECO:0008006" key="5">
    <source>
        <dbReference type="Google" id="ProtNLM"/>
    </source>
</evidence>
<evidence type="ECO:0000259" key="1">
    <source>
        <dbReference type="Pfam" id="PF18739"/>
    </source>
</evidence>
<evidence type="ECO:0000313" key="3">
    <source>
        <dbReference type="EMBL" id="MBM9624763.1"/>
    </source>
</evidence>
<dbReference type="EMBL" id="JAFEJA010000003">
    <property type="protein sequence ID" value="MBM9624763.1"/>
    <property type="molecule type" value="Genomic_DNA"/>
</dbReference>
<proteinExistence type="predicted"/>
<dbReference type="Pfam" id="PF18862">
    <property type="entry name" value="ApeA_NTD1"/>
    <property type="match status" value="1"/>
</dbReference>
<organism evidence="3 4">
    <name type="scientific">Streptomyces zhihengii</name>
    <dbReference type="NCBI Taxonomy" id="1818004"/>
    <lineage>
        <taxon>Bacteria</taxon>
        <taxon>Bacillati</taxon>
        <taxon>Actinomycetota</taxon>
        <taxon>Actinomycetes</taxon>
        <taxon>Kitasatosporales</taxon>
        <taxon>Streptomycetaceae</taxon>
        <taxon>Streptomyces</taxon>
    </lineage>
</organism>
<dbReference type="Proteomes" id="UP000664109">
    <property type="component" value="Unassembled WGS sequence"/>
</dbReference>
<dbReference type="RefSeq" id="WP_205378902.1">
    <property type="nucleotide sequence ID" value="NZ_JAFEJA010000003.1"/>
</dbReference>
<evidence type="ECO:0000259" key="2">
    <source>
        <dbReference type="Pfam" id="PF18862"/>
    </source>
</evidence>
<feature type="domain" description="Apea-like HEPN" evidence="1">
    <location>
        <begin position="333"/>
        <end position="475"/>
    </location>
</feature>
<reference evidence="3 4" key="1">
    <citation type="journal article" date="2016" name="Arch. Microbiol.">
        <title>Streptomyces zhihengii sp. nov., isolated from rhizospheric soil of Psammosilene tunicoides.</title>
        <authorList>
            <person name="Huang M.J."/>
            <person name="Fei J.J."/>
            <person name="Salam N."/>
            <person name="Kim C.J."/>
            <person name="Hozzein W.N."/>
            <person name="Xiao M."/>
            <person name="Huang H.Q."/>
            <person name="Li W.J."/>
        </authorList>
    </citation>
    <scope>NUCLEOTIDE SEQUENCE [LARGE SCALE GENOMIC DNA]</scope>
    <source>
        <strain evidence="3 4">YIM T102</strain>
    </source>
</reference>
<dbReference type="InterPro" id="IPR041223">
    <property type="entry name" value="ApeA_NTD"/>
</dbReference>
<gene>
    <name evidence="3" type="ORF">JE024_40290</name>
</gene>
<sequence length="488" mass="53708">MPESIVPLRLPYEPDNYLCTWTVPDGRGGIAELPGNLKVLPNRPPTGSIYGSVPLNSESPGVYSFPQVVEFCALAGTLANGGSVVLLDASITYWSMGQGHISGSAALLGKGREFFGRHSPRTAFDHASDVPLISSVKFQVTALDAVIGISPIKSVQTPGIHPENPKDLWSANLDLEAKGKWEVEDLSLTVGYEGRMRTMDGYEFRLAFSPVAELKVREGASLRVVMDEFVEPLRRIICIATGKVQDLTYVSVELMASSGVLQVFGTGIDQKPFASSSNEIRSNSSAVRAKNDDLSLLDLILKWRQYAATHHPLVETYGSMLHARDQHPRSRFLLLIQALEGLHGHEMKDKYNRRKMEHLSKRESVIVDLKDKVDSDTMRFLKKSLLKNPPTSLESALNATVSDLPVNSMHHLAKTALVADVISQPPAPTTAASALRVVRNNLAHGNRGYEEHKLDEVVRILELIVRAHSLRILGCPDAVIERVFKETK</sequence>
<accession>A0ABS2V574</accession>
<name>A0ABS2V574_9ACTN</name>
<comment type="caution">
    <text evidence="3">The sequence shown here is derived from an EMBL/GenBank/DDBJ whole genome shotgun (WGS) entry which is preliminary data.</text>
</comment>
<geneLocation type="plasmid" evidence="3">
    <name>unnamed1</name>
</geneLocation>
<feature type="domain" description="ApeA N-terminal" evidence="2">
    <location>
        <begin position="56"/>
        <end position="280"/>
    </location>
</feature>
<dbReference type="InterPro" id="IPR041229">
    <property type="entry name" value="HEPN_Apea"/>
</dbReference>